<gene>
    <name evidence="1" type="ORF">Lgee_1546</name>
</gene>
<reference evidence="1 2" key="1">
    <citation type="submission" date="2015-11" db="EMBL/GenBank/DDBJ databases">
        <title>Genomic analysis of 38 Legionella species identifies large and diverse effector repertoires.</title>
        <authorList>
            <person name="Burstein D."/>
            <person name="Amaro F."/>
            <person name="Zusman T."/>
            <person name="Lifshitz Z."/>
            <person name="Cohen O."/>
            <person name="Gilbert J.A."/>
            <person name="Pupko T."/>
            <person name="Shuman H.A."/>
            <person name="Segal G."/>
        </authorList>
    </citation>
    <scope>NUCLEOTIDE SEQUENCE [LARGE SCALE GENOMIC DNA]</scope>
    <source>
        <strain evidence="1 2">ATCC 49504</strain>
    </source>
</reference>
<proteinExistence type="predicted"/>
<dbReference type="RefSeq" id="WP_028385771.1">
    <property type="nucleotide sequence ID" value="NZ_CAAAHN010000006.1"/>
</dbReference>
<accession>A0A0W0TST4</accession>
<organism evidence="1 2">
    <name type="scientific">Legionella geestiana</name>
    <dbReference type="NCBI Taxonomy" id="45065"/>
    <lineage>
        <taxon>Bacteria</taxon>
        <taxon>Pseudomonadati</taxon>
        <taxon>Pseudomonadota</taxon>
        <taxon>Gammaproteobacteria</taxon>
        <taxon>Legionellales</taxon>
        <taxon>Legionellaceae</taxon>
        <taxon>Legionella</taxon>
    </lineage>
</organism>
<sequence>MMKGCKRCFILLLLVGSISAVAAERREGLWGLISFFGSTSAWLYDLQLQPRYIGGSADVNQSLVNLGAGRALSAPWQAWAGLTLQQTDQDAPTVAREYRLWEELDYRFQRLPFEVVVRSRLEERRAEGYTSVSNRLRERVLITRFLNDNWRLVIFNEFFFNLNQVPWITTPTFDQNRTFMGMEYQLTRSIRAGSGYLWRYLPTTPSQTDNILMLTLLVNIDMLN</sequence>
<dbReference type="EMBL" id="LNYC01000063">
    <property type="protein sequence ID" value="KTC98469.1"/>
    <property type="molecule type" value="Genomic_DNA"/>
</dbReference>
<dbReference type="PATRIC" id="fig|45065.4.peg.1678"/>
<keyword evidence="2" id="KW-1185">Reference proteome</keyword>
<dbReference type="InterPro" id="IPR019619">
    <property type="entry name" value="DUF2490"/>
</dbReference>
<evidence type="ECO:0000313" key="1">
    <source>
        <dbReference type="EMBL" id="KTC98469.1"/>
    </source>
</evidence>
<protein>
    <submittedName>
        <fullName evidence="1">Uncharacterized protein</fullName>
    </submittedName>
</protein>
<dbReference type="Proteomes" id="UP000054785">
    <property type="component" value="Unassembled WGS sequence"/>
</dbReference>
<dbReference type="OrthoDB" id="5381041at2"/>
<dbReference type="STRING" id="45065.Lgee_1546"/>
<comment type="caution">
    <text evidence="1">The sequence shown here is derived from an EMBL/GenBank/DDBJ whole genome shotgun (WGS) entry which is preliminary data.</text>
</comment>
<evidence type="ECO:0000313" key="2">
    <source>
        <dbReference type="Proteomes" id="UP000054785"/>
    </source>
</evidence>
<dbReference type="AlphaFoldDB" id="A0A0W0TST4"/>
<dbReference type="Pfam" id="PF10677">
    <property type="entry name" value="DUF2490"/>
    <property type="match status" value="1"/>
</dbReference>
<name>A0A0W0TST4_9GAMM</name>